<dbReference type="Pfam" id="PF08352">
    <property type="entry name" value="oligo_HPY"/>
    <property type="match status" value="1"/>
</dbReference>
<feature type="domain" description="ABC transporter" evidence="5">
    <location>
        <begin position="9"/>
        <end position="255"/>
    </location>
</feature>
<dbReference type="PROSITE" id="PS00211">
    <property type="entry name" value="ABC_TRANSPORTER_1"/>
    <property type="match status" value="1"/>
</dbReference>
<dbReference type="Proteomes" id="UP000183028">
    <property type="component" value="Unassembled WGS sequence"/>
</dbReference>
<evidence type="ECO:0000256" key="3">
    <source>
        <dbReference type="ARBA" id="ARBA00022741"/>
    </source>
</evidence>
<dbReference type="InterPro" id="IPR017871">
    <property type="entry name" value="ABC_transporter-like_CS"/>
</dbReference>
<evidence type="ECO:0000313" key="7">
    <source>
        <dbReference type="Proteomes" id="UP000183028"/>
    </source>
</evidence>
<dbReference type="Pfam" id="PF00005">
    <property type="entry name" value="ABC_tran"/>
    <property type="match status" value="1"/>
</dbReference>
<gene>
    <name evidence="6" type="ORF">SAMN04487834_100273</name>
</gene>
<dbReference type="GO" id="GO:0005524">
    <property type="term" value="F:ATP binding"/>
    <property type="evidence" value="ECO:0007669"/>
    <property type="project" value="UniProtKB-KW"/>
</dbReference>
<evidence type="ECO:0000313" key="6">
    <source>
        <dbReference type="EMBL" id="SEI39834.1"/>
    </source>
</evidence>
<dbReference type="PANTHER" id="PTHR43776:SF7">
    <property type="entry name" value="D,D-DIPEPTIDE TRANSPORT ATP-BINDING PROTEIN DDPF-RELATED"/>
    <property type="match status" value="1"/>
</dbReference>
<dbReference type="eggNOG" id="COG4608">
    <property type="taxonomic scope" value="Bacteria"/>
</dbReference>
<keyword evidence="2" id="KW-0813">Transport</keyword>
<evidence type="ECO:0000259" key="5">
    <source>
        <dbReference type="PROSITE" id="PS50893"/>
    </source>
</evidence>
<reference evidence="7" key="1">
    <citation type="submission" date="2016-10" db="EMBL/GenBank/DDBJ databases">
        <authorList>
            <person name="Varghese N."/>
            <person name="Submissions S."/>
        </authorList>
    </citation>
    <scope>NUCLEOTIDE SEQUENCE [LARGE SCALE GENOMIC DNA]</scope>
    <source>
        <strain evidence="7">DSM 20406</strain>
    </source>
</reference>
<protein>
    <submittedName>
        <fullName evidence="6">Oligopeptide transport system ATP-binding protein</fullName>
    </submittedName>
</protein>
<dbReference type="InterPro" id="IPR003439">
    <property type="entry name" value="ABC_transporter-like_ATP-bd"/>
</dbReference>
<dbReference type="Gene3D" id="3.40.50.300">
    <property type="entry name" value="P-loop containing nucleotide triphosphate hydrolases"/>
    <property type="match status" value="1"/>
</dbReference>
<dbReference type="STRING" id="322505.SAMN04487836_11014"/>
<dbReference type="EMBL" id="FNYK01000002">
    <property type="protein sequence ID" value="SEI39834.1"/>
    <property type="molecule type" value="Genomic_DNA"/>
</dbReference>
<sequence>MIDQTKPILEVKDLKQYFPISRKFTVKAVDGISFDIMPGETYGLVGESGSGKSTTGRAIIRLYEPTAGKIIFEGQDISGKMSNEAIKTLRTKMAMIFQDPMACLNPRKKVLDIVAQGLDIHHSYDSIEERNEKVYKMLETVGLSREHANRYPNQFSGGQRQRIGIARALIMNPDLVIADEAISALDVSIQAQVVNLMKKMQKETGAAYLFIAHDLSMVKYISNRIGVLHLGHLVEAGTSEEIFNNPLHPYTKSLLSAIPHPNPRVEKTRKSYTYDYKTSGLNYEEGTPHKVSETHYVLGTDADFERFMAEAGKGF</sequence>
<dbReference type="FunFam" id="3.40.50.300:FF:000016">
    <property type="entry name" value="Oligopeptide ABC transporter ATP-binding component"/>
    <property type="match status" value="1"/>
</dbReference>
<dbReference type="InterPro" id="IPR050319">
    <property type="entry name" value="ABC_transp_ATP-bind"/>
</dbReference>
<dbReference type="CDD" id="cd03257">
    <property type="entry name" value="ABC_NikE_OppD_transporters"/>
    <property type="match status" value="1"/>
</dbReference>
<dbReference type="PROSITE" id="PS50893">
    <property type="entry name" value="ABC_TRANSPORTER_2"/>
    <property type="match status" value="1"/>
</dbReference>
<evidence type="ECO:0000256" key="2">
    <source>
        <dbReference type="ARBA" id="ARBA00022448"/>
    </source>
</evidence>
<keyword evidence="4 6" id="KW-0067">ATP-binding</keyword>
<dbReference type="InterPro" id="IPR027417">
    <property type="entry name" value="P-loop_NTPase"/>
</dbReference>
<dbReference type="SUPFAM" id="SSF52540">
    <property type="entry name" value="P-loop containing nucleoside triphosphate hydrolases"/>
    <property type="match status" value="1"/>
</dbReference>
<evidence type="ECO:0000256" key="4">
    <source>
        <dbReference type="ARBA" id="ARBA00022840"/>
    </source>
</evidence>
<accession>A0A1H6QFU6</accession>
<proteinExistence type="inferred from homology"/>
<dbReference type="SMART" id="SM00382">
    <property type="entry name" value="AAA"/>
    <property type="match status" value="1"/>
</dbReference>
<organism evidence="6 7">
    <name type="scientific">Sharpea azabuensis</name>
    <dbReference type="NCBI Taxonomy" id="322505"/>
    <lineage>
        <taxon>Bacteria</taxon>
        <taxon>Bacillati</taxon>
        <taxon>Bacillota</taxon>
        <taxon>Erysipelotrichia</taxon>
        <taxon>Erysipelotrichales</taxon>
        <taxon>Coprobacillaceae</taxon>
        <taxon>Sharpea</taxon>
    </lineage>
</organism>
<evidence type="ECO:0000256" key="1">
    <source>
        <dbReference type="ARBA" id="ARBA00005417"/>
    </source>
</evidence>
<keyword evidence="7" id="KW-1185">Reference proteome</keyword>
<dbReference type="InterPro" id="IPR003593">
    <property type="entry name" value="AAA+_ATPase"/>
</dbReference>
<dbReference type="GO" id="GO:0015833">
    <property type="term" value="P:peptide transport"/>
    <property type="evidence" value="ECO:0007669"/>
    <property type="project" value="InterPro"/>
</dbReference>
<comment type="similarity">
    <text evidence="1">Belongs to the ABC transporter superfamily.</text>
</comment>
<dbReference type="InterPro" id="IPR013563">
    <property type="entry name" value="Oligopep_ABC_C"/>
</dbReference>
<dbReference type="GO" id="GO:0055085">
    <property type="term" value="P:transmembrane transport"/>
    <property type="evidence" value="ECO:0007669"/>
    <property type="project" value="UniProtKB-ARBA"/>
</dbReference>
<dbReference type="GeneID" id="54120597"/>
<dbReference type="AlphaFoldDB" id="A0A1H6QFU6"/>
<dbReference type="GO" id="GO:0016887">
    <property type="term" value="F:ATP hydrolysis activity"/>
    <property type="evidence" value="ECO:0007669"/>
    <property type="project" value="InterPro"/>
</dbReference>
<keyword evidence="3" id="KW-0547">Nucleotide-binding</keyword>
<dbReference type="PANTHER" id="PTHR43776">
    <property type="entry name" value="TRANSPORT ATP-BINDING PROTEIN"/>
    <property type="match status" value="1"/>
</dbReference>
<dbReference type="RefSeq" id="WP_033163204.1">
    <property type="nucleotide sequence ID" value="NZ_CACVPP010000019.1"/>
</dbReference>
<name>A0A1H6QFU6_9FIRM</name>